<protein>
    <submittedName>
        <fullName evidence="1">Uncharacterized protein</fullName>
    </submittedName>
</protein>
<organism evidence="1 2">
    <name type="scientific">Monilinia fructicola</name>
    <name type="common">Brown rot fungus</name>
    <name type="synonym">Ciboria fructicola</name>
    <dbReference type="NCBI Taxonomy" id="38448"/>
    <lineage>
        <taxon>Eukaryota</taxon>
        <taxon>Fungi</taxon>
        <taxon>Dikarya</taxon>
        <taxon>Ascomycota</taxon>
        <taxon>Pezizomycotina</taxon>
        <taxon>Leotiomycetes</taxon>
        <taxon>Helotiales</taxon>
        <taxon>Sclerotiniaceae</taxon>
        <taxon>Monilinia</taxon>
    </lineage>
</organism>
<comment type="caution">
    <text evidence="1">The sequence shown here is derived from an EMBL/GenBank/DDBJ whole genome shotgun (WGS) entry which is preliminary data.</text>
</comment>
<reference evidence="1 2" key="1">
    <citation type="submission" date="2019-06" db="EMBL/GenBank/DDBJ databases">
        <title>Genome Sequence of the Brown Rot Fungal Pathogen Monilinia fructicola.</title>
        <authorList>
            <person name="De Miccolis Angelini R.M."/>
            <person name="Landi L."/>
            <person name="Abate D."/>
            <person name="Pollastro S."/>
            <person name="Romanazzi G."/>
            <person name="Faretra F."/>
        </authorList>
    </citation>
    <scope>NUCLEOTIDE SEQUENCE [LARGE SCALE GENOMIC DNA]</scope>
    <source>
        <strain evidence="1 2">Mfrc123</strain>
    </source>
</reference>
<name>A0A5M9JD72_MONFR</name>
<keyword evidence="2" id="KW-1185">Reference proteome</keyword>
<accession>A0A5M9JD72</accession>
<dbReference type="Proteomes" id="UP000322873">
    <property type="component" value="Unassembled WGS sequence"/>
</dbReference>
<dbReference type="AlphaFoldDB" id="A0A5M9JD72"/>
<dbReference type="EMBL" id="VICG01000012">
    <property type="protein sequence ID" value="KAA8566560.1"/>
    <property type="molecule type" value="Genomic_DNA"/>
</dbReference>
<proteinExistence type="predicted"/>
<gene>
    <name evidence="1" type="ORF">EYC84_009109</name>
</gene>
<evidence type="ECO:0000313" key="1">
    <source>
        <dbReference type="EMBL" id="KAA8566560.1"/>
    </source>
</evidence>
<evidence type="ECO:0000313" key="2">
    <source>
        <dbReference type="Proteomes" id="UP000322873"/>
    </source>
</evidence>
<sequence>MITYHVTSRPSPLRSQNVIRSLRRTFIYTDLIDLNTYINTRTSLTDPRWFSFRLAIQPCKSIHHVISHSAYSWSWNWSIKQAHHVRHTTTCICPASRTIHPLWCSRQSFQSTCPGTRRCIGTCWSRTVEVNIEEVFRVVWRRGTVCSCGNGGCDGVFDGILALFLNGSILDSIGTVTTLPNKCLRRFVVDGSESAKFG</sequence>